<reference evidence="1" key="1">
    <citation type="submission" date="2020-09" db="EMBL/GenBank/DDBJ databases">
        <title>Genome-Enabled Discovery of Anthraquinone Biosynthesis in Senna tora.</title>
        <authorList>
            <person name="Kang S.-H."/>
            <person name="Pandey R.P."/>
            <person name="Lee C.-M."/>
            <person name="Sim J.-S."/>
            <person name="Jeong J.-T."/>
            <person name="Choi B.-S."/>
            <person name="Jung M."/>
            <person name="Ginzburg D."/>
            <person name="Zhao K."/>
            <person name="Won S.Y."/>
            <person name="Oh T.-J."/>
            <person name="Yu Y."/>
            <person name="Kim N.-H."/>
            <person name="Lee O.R."/>
            <person name="Lee T.-H."/>
            <person name="Bashyal P."/>
            <person name="Kim T.-S."/>
            <person name="Lee W.-H."/>
            <person name="Kawkins C."/>
            <person name="Kim C.-K."/>
            <person name="Kim J.S."/>
            <person name="Ahn B.O."/>
            <person name="Rhee S.Y."/>
            <person name="Sohng J.K."/>
        </authorList>
    </citation>
    <scope>NUCLEOTIDE SEQUENCE</scope>
    <source>
        <tissue evidence="1">Leaf</tissue>
    </source>
</reference>
<organism evidence="1 2">
    <name type="scientific">Senna tora</name>
    <dbReference type="NCBI Taxonomy" id="362788"/>
    <lineage>
        <taxon>Eukaryota</taxon>
        <taxon>Viridiplantae</taxon>
        <taxon>Streptophyta</taxon>
        <taxon>Embryophyta</taxon>
        <taxon>Tracheophyta</taxon>
        <taxon>Spermatophyta</taxon>
        <taxon>Magnoliopsida</taxon>
        <taxon>eudicotyledons</taxon>
        <taxon>Gunneridae</taxon>
        <taxon>Pentapetalae</taxon>
        <taxon>rosids</taxon>
        <taxon>fabids</taxon>
        <taxon>Fabales</taxon>
        <taxon>Fabaceae</taxon>
        <taxon>Caesalpinioideae</taxon>
        <taxon>Cassia clade</taxon>
        <taxon>Senna</taxon>
    </lineage>
</organism>
<evidence type="ECO:0000313" key="1">
    <source>
        <dbReference type="EMBL" id="KAF7818708.1"/>
    </source>
</evidence>
<accession>A0A834TAT0</accession>
<comment type="caution">
    <text evidence="1">The sequence shown here is derived from an EMBL/GenBank/DDBJ whole genome shotgun (WGS) entry which is preliminary data.</text>
</comment>
<evidence type="ECO:0000313" key="2">
    <source>
        <dbReference type="Proteomes" id="UP000634136"/>
    </source>
</evidence>
<dbReference type="EMBL" id="JAAIUW010000008">
    <property type="protein sequence ID" value="KAF7818708.1"/>
    <property type="molecule type" value="Genomic_DNA"/>
</dbReference>
<dbReference type="Proteomes" id="UP000634136">
    <property type="component" value="Unassembled WGS sequence"/>
</dbReference>
<sequence>MAITAFSRHIQHRVSTDYHDNND</sequence>
<dbReference type="AlphaFoldDB" id="A0A834TAT0"/>
<keyword evidence="2" id="KW-1185">Reference proteome</keyword>
<protein>
    <submittedName>
        <fullName evidence="1">Uncharacterized protein</fullName>
    </submittedName>
</protein>
<gene>
    <name evidence="1" type="ORF">G2W53_024163</name>
</gene>
<proteinExistence type="predicted"/>
<name>A0A834TAT0_9FABA</name>